<keyword evidence="2" id="KW-1185">Reference proteome</keyword>
<dbReference type="EMBL" id="PQXI01000117">
    <property type="protein sequence ID" value="TGO23933.1"/>
    <property type="molecule type" value="Genomic_DNA"/>
</dbReference>
<comment type="caution">
    <text evidence="1">The sequence shown here is derived from an EMBL/GenBank/DDBJ whole genome shotgun (WGS) entry which is preliminary data.</text>
</comment>
<name>A0A4Z1FMZ7_9HELO</name>
<evidence type="ECO:0000313" key="1">
    <source>
        <dbReference type="EMBL" id="TGO23933.1"/>
    </source>
</evidence>
<evidence type="ECO:0000313" key="2">
    <source>
        <dbReference type="Proteomes" id="UP000297910"/>
    </source>
</evidence>
<protein>
    <submittedName>
        <fullName evidence="1">Uncharacterized protein</fullName>
    </submittedName>
</protein>
<proteinExistence type="predicted"/>
<gene>
    <name evidence="1" type="ORF">BPAE_0117g00290</name>
</gene>
<reference evidence="1 2" key="1">
    <citation type="submission" date="2017-12" db="EMBL/GenBank/DDBJ databases">
        <title>Comparative genomics of Botrytis spp.</title>
        <authorList>
            <person name="Valero-Jimenez C.A."/>
            <person name="Tapia P."/>
            <person name="Veloso J."/>
            <person name="Silva-Moreno E."/>
            <person name="Staats M."/>
            <person name="Valdes J.H."/>
            <person name="Van Kan J.A.L."/>
        </authorList>
    </citation>
    <scope>NUCLEOTIDE SEQUENCE [LARGE SCALE GENOMIC DNA]</scope>
    <source>
        <strain evidence="1 2">Bp0003</strain>
    </source>
</reference>
<accession>A0A4Z1FMZ7</accession>
<dbReference type="Proteomes" id="UP000297910">
    <property type="component" value="Unassembled WGS sequence"/>
</dbReference>
<organism evidence="1 2">
    <name type="scientific">Botrytis paeoniae</name>
    <dbReference type="NCBI Taxonomy" id="278948"/>
    <lineage>
        <taxon>Eukaryota</taxon>
        <taxon>Fungi</taxon>
        <taxon>Dikarya</taxon>
        <taxon>Ascomycota</taxon>
        <taxon>Pezizomycotina</taxon>
        <taxon>Leotiomycetes</taxon>
        <taxon>Helotiales</taxon>
        <taxon>Sclerotiniaceae</taxon>
        <taxon>Botrytis</taxon>
    </lineage>
</organism>
<sequence length="108" mass="11975">MTSMRFTAHVAAYMDSESGSQPVPKPELLQTGSLSVFIGLISGQPSWKIFRPEYTIQKDGPAATTILDFRPPILAIIMWTPVSNLKSAGGLGGKKEQTNFHYTFRHMF</sequence>
<dbReference type="AlphaFoldDB" id="A0A4Z1FMZ7"/>